<dbReference type="EMBL" id="RXIC02000313">
    <property type="protein sequence ID" value="KAB1199980.1"/>
    <property type="molecule type" value="Genomic_DNA"/>
</dbReference>
<reference evidence="1 2" key="1">
    <citation type="journal article" date="2019" name="Plant Biotechnol. J.">
        <title>The red bayberry genome and genetic basis of sex determination.</title>
        <authorList>
            <person name="Jia H.M."/>
            <person name="Jia H.J."/>
            <person name="Cai Q.L."/>
            <person name="Wang Y."/>
            <person name="Zhao H.B."/>
            <person name="Yang W.F."/>
            <person name="Wang G.Y."/>
            <person name="Li Y.H."/>
            <person name="Zhan D.L."/>
            <person name="Shen Y.T."/>
            <person name="Niu Q.F."/>
            <person name="Chang L."/>
            <person name="Qiu J."/>
            <person name="Zhao L."/>
            <person name="Xie H.B."/>
            <person name="Fu W.Y."/>
            <person name="Jin J."/>
            <person name="Li X.W."/>
            <person name="Jiao Y."/>
            <person name="Zhou C.C."/>
            <person name="Tu T."/>
            <person name="Chai C.Y."/>
            <person name="Gao J.L."/>
            <person name="Fan L.J."/>
            <person name="van de Weg E."/>
            <person name="Wang J.Y."/>
            <person name="Gao Z.S."/>
        </authorList>
    </citation>
    <scope>NUCLEOTIDE SEQUENCE [LARGE SCALE GENOMIC DNA]</scope>
    <source>
        <tissue evidence="1">Leaves</tissue>
    </source>
</reference>
<protein>
    <submittedName>
        <fullName evidence="1">Uncharacterized protein</fullName>
    </submittedName>
</protein>
<evidence type="ECO:0000313" key="1">
    <source>
        <dbReference type="EMBL" id="KAB1199980.1"/>
    </source>
</evidence>
<comment type="caution">
    <text evidence="1">The sequence shown here is derived from an EMBL/GenBank/DDBJ whole genome shotgun (WGS) entry which is preliminary data.</text>
</comment>
<dbReference type="Proteomes" id="UP000516437">
    <property type="component" value="Unassembled WGS sequence"/>
</dbReference>
<evidence type="ECO:0000313" key="2">
    <source>
        <dbReference type="Proteomes" id="UP000516437"/>
    </source>
</evidence>
<gene>
    <name evidence="1" type="ORF">CJ030_MR0G008819</name>
</gene>
<sequence length="90" mass="10134">MVFEFQLRSYCGWARGGQVNKIVEIIGLEVYCSTFQRTMGFLDNVGNSKLWHNEGSEGKGSDSLLAPCDISVSLLVCKFDLKSFHYNLFS</sequence>
<dbReference type="OrthoDB" id="428159at2759"/>
<name>A0A6A1ULG4_9ROSI</name>
<dbReference type="AlphaFoldDB" id="A0A6A1ULG4"/>
<organism evidence="1 2">
    <name type="scientific">Morella rubra</name>
    <name type="common">Chinese bayberry</name>
    <dbReference type="NCBI Taxonomy" id="262757"/>
    <lineage>
        <taxon>Eukaryota</taxon>
        <taxon>Viridiplantae</taxon>
        <taxon>Streptophyta</taxon>
        <taxon>Embryophyta</taxon>
        <taxon>Tracheophyta</taxon>
        <taxon>Spermatophyta</taxon>
        <taxon>Magnoliopsida</taxon>
        <taxon>eudicotyledons</taxon>
        <taxon>Gunneridae</taxon>
        <taxon>Pentapetalae</taxon>
        <taxon>rosids</taxon>
        <taxon>fabids</taxon>
        <taxon>Fagales</taxon>
        <taxon>Myricaceae</taxon>
        <taxon>Morella</taxon>
    </lineage>
</organism>
<proteinExistence type="predicted"/>
<accession>A0A6A1ULG4</accession>
<keyword evidence="2" id="KW-1185">Reference proteome</keyword>